<dbReference type="AlphaFoldDB" id="V6DH15"/>
<dbReference type="Proteomes" id="UP000018769">
    <property type="component" value="Chromosome I"/>
</dbReference>
<name>V6DH15_9BACT</name>
<dbReference type="RefSeq" id="WP_023791098.1">
    <property type="nucleotide sequence ID" value="NC_023003.1"/>
</dbReference>
<reference evidence="3 4" key="1">
    <citation type="journal article" date="2015" name="Biol. Direct">
        <title>Babela massiliensis, a representative of a widespread bacterial phylum with unusual adaptations to parasitism in amoebae.</title>
        <authorList>
            <person name="Pagnier I."/>
            <person name="Yutin N."/>
            <person name="Croce O."/>
            <person name="Makarova K.S."/>
            <person name="Wolf Y.I."/>
            <person name="Benamar S."/>
            <person name="Raoult D."/>
            <person name="Koonin E.V."/>
            <person name="La Scola B."/>
        </authorList>
    </citation>
    <scope>NUCLEOTIDE SEQUENCE [LARGE SCALE GENOMIC DNA]</scope>
    <source>
        <strain evidence="4">BABL1</strain>
    </source>
</reference>
<gene>
    <name evidence="3" type="ORF">BABL1_gene_922</name>
</gene>
<evidence type="ECO:0000256" key="1">
    <source>
        <dbReference type="SAM" id="Coils"/>
    </source>
</evidence>
<protein>
    <submittedName>
        <fullName evidence="3">Uncharacterized protein</fullName>
    </submittedName>
</protein>
<keyword evidence="4" id="KW-1185">Reference proteome</keyword>
<evidence type="ECO:0000256" key="2">
    <source>
        <dbReference type="SAM" id="SignalP"/>
    </source>
</evidence>
<evidence type="ECO:0000313" key="4">
    <source>
        <dbReference type="Proteomes" id="UP000018769"/>
    </source>
</evidence>
<dbReference type="EMBL" id="HG793133">
    <property type="protein sequence ID" value="CDK30228.1"/>
    <property type="molecule type" value="Genomic_DNA"/>
</dbReference>
<organism evidence="3 4">
    <name type="scientific">Candidatus Babela massiliensis</name>
    <dbReference type="NCBI Taxonomy" id="673862"/>
    <lineage>
        <taxon>Bacteria</taxon>
        <taxon>Candidatus Babelota</taxon>
        <taxon>Candidatus Babeliae</taxon>
        <taxon>Candidatus Babeliales</taxon>
        <taxon>Candidatus Babeliaceae</taxon>
        <taxon>Candidatus Babela</taxon>
    </lineage>
</organism>
<feature type="coiled-coil region" evidence="1">
    <location>
        <begin position="119"/>
        <end position="156"/>
    </location>
</feature>
<evidence type="ECO:0000313" key="3">
    <source>
        <dbReference type="EMBL" id="CDK30228.1"/>
    </source>
</evidence>
<keyword evidence="1" id="KW-0175">Coiled coil</keyword>
<sequence>MKKIIILSAFLSLLINATIFSIEPEHSNYLKDAEQFLSQAKETGTKWFESAKQKGGQWIDQIHKDVVSAQQTLSDHLKKAEDLYNRIKSGVINKVDACTAIRGLEVAITPIKKTLDTAKELYQQKLKALLETQKTLEENEHAYNSIAQKLNQSKQECKL</sequence>
<feature type="chain" id="PRO_5004744557" evidence="2">
    <location>
        <begin position="18"/>
        <end position="159"/>
    </location>
</feature>
<dbReference type="HOGENOM" id="CLU_1657592_0_0_7"/>
<feature type="signal peptide" evidence="2">
    <location>
        <begin position="1"/>
        <end position="17"/>
    </location>
</feature>
<proteinExistence type="predicted"/>
<keyword evidence="2" id="KW-0732">Signal</keyword>
<dbReference type="STRING" id="673862.BABL1_gene_922"/>
<dbReference type="KEGG" id="dpb:BABL1_gene_922"/>
<accession>V6DH15</accession>